<sequence>MRREKRICPMSNSRAFLWPITEMYDHYLRSEILKAFISLVVRLLSFTFHV</sequence>
<dbReference type="Proteomes" id="UP000186922">
    <property type="component" value="Unassembled WGS sequence"/>
</dbReference>
<reference evidence="1 2" key="1">
    <citation type="journal article" date="2016" name="Nat. Commun.">
        <title>Extremotolerant tardigrade genome and improved radiotolerance of human cultured cells by tardigrade-unique protein.</title>
        <authorList>
            <person name="Hashimoto T."/>
            <person name="Horikawa D.D."/>
            <person name="Saito Y."/>
            <person name="Kuwahara H."/>
            <person name="Kozuka-Hata H."/>
            <person name="Shin-I T."/>
            <person name="Minakuchi Y."/>
            <person name="Ohishi K."/>
            <person name="Motoyama A."/>
            <person name="Aizu T."/>
            <person name="Enomoto A."/>
            <person name="Kondo K."/>
            <person name="Tanaka S."/>
            <person name="Hara Y."/>
            <person name="Koshikawa S."/>
            <person name="Sagara H."/>
            <person name="Miura T."/>
            <person name="Yokobori S."/>
            <person name="Miyagawa K."/>
            <person name="Suzuki Y."/>
            <person name="Kubo T."/>
            <person name="Oyama M."/>
            <person name="Kohara Y."/>
            <person name="Fujiyama A."/>
            <person name="Arakawa K."/>
            <person name="Katayama T."/>
            <person name="Toyoda A."/>
            <person name="Kunieda T."/>
        </authorList>
    </citation>
    <scope>NUCLEOTIDE SEQUENCE [LARGE SCALE GENOMIC DNA]</scope>
    <source>
        <strain evidence="1 2">YOKOZUNA-1</strain>
    </source>
</reference>
<organism evidence="1 2">
    <name type="scientific">Ramazzottius varieornatus</name>
    <name type="common">Water bear</name>
    <name type="synonym">Tardigrade</name>
    <dbReference type="NCBI Taxonomy" id="947166"/>
    <lineage>
        <taxon>Eukaryota</taxon>
        <taxon>Metazoa</taxon>
        <taxon>Ecdysozoa</taxon>
        <taxon>Tardigrada</taxon>
        <taxon>Eutardigrada</taxon>
        <taxon>Parachela</taxon>
        <taxon>Hypsibioidea</taxon>
        <taxon>Ramazzottiidae</taxon>
        <taxon>Ramazzottius</taxon>
    </lineage>
</organism>
<dbReference type="EMBL" id="BDGG01000001">
    <property type="protein sequence ID" value="GAU89509.1"/>
    <property type="molecule type" value="Genomic_DNA"/>
</dbReference>
<comment type="caution">
    <text evidence="1">The sequence shown here is derived from an EMBL/GenBank/DDBJ whole genome shotgun (WGS) entry which is preliminary data.</text>
</comment>
<evidence type="ECO:0000313" key="2">
    <source>
        <dbReference type="Proteomes" id="UP000186922"/>
    </source>
</evidence>
<accession>A0A1D1UIG2</accession>
<keyword evidence="2" id="KW-1185">Reference proteome</keyword>
<name>A0A1D1UIG2_RAMVA</name>
<proteinExistence type="predicted"/>
<protein>
    <submittedName>
        <fullName evidence="1">Uncharacterized protein</fullName>
    </submittedName>
</protein>
<evidence type="ECO:0000313" key="1">
    <source>
        <dbReference type="EMBL" id="GAU89509.1"/>
    </source>
</evidence>
<gene>
    <name evidence="1" type="primary">RvY_02053-1</name>
    <name evidence="1" type="synonym">RvY_02053.1</name>
    <name evidence="1" type="ORF">RvY_02053</name>
</gene>
<dbReference type="AlphaFoldDB" id="A0A1D1UIG2"/>